<feature type="compositionally biased region" description="Basic and acidic residues" evidence="2">
    <location>
        <begin position="807"/>
        <end position="820"/>
    </location>
</feature>
<feature type="compositionally biased region" description="Polar residues" evidence="2">
    <location>
        <begin position="729"/>
        <end position="742"/>
    </location>
</feature>
<feature type="compositionally biased region" description="Basic and acidic residues" evidence="2">
    <location>
        <begin position="609"/>
        <end position="624"/>
    </location>
</feature>
<comment type="similarity">
    <text evidence="1">Belongs to the SPATA31 family.</text>
</comment>
<feature type="compositionally biased region" description="Low complexity" evidence="2">
    <location>
        <begin position="743"/>
        <end position="763"/>
    </location>
</feature>
<organism evidence="4 5">
    <name type="scientific">Apodemus speciosus</name>
    <name type="common">Large Japanese field mouse</name>
    <dbReference type="NCBI Taxonomy" id="105296"/>
    <lineage>
        <taxon>Eukaryota</taxon>
        <taxon>Metazoa</taxon>
        <taxon>Chordata</taxon>
        <taxon>Craniata</taxon>
        <taxon>Vertebrata</taxon>
        <taxon>Euteleostomi</taxon>
        <taxon>Mammalia</taxon>
        <taxon>Eutheria</taxon>
        <taxon>Euarchontoglires</taxon>
        <taxon>Glires</taxon>
        <taxon>Rodentia</taxon>
        <taxon>Myomorpha</taxon>
        <taxon>Muroidea</taxon>
        <taxon>Muridae</taxon>
        <taxon>Murinae</taxon>
        <taxon>Apodemus</taxon>
    </lineage>
</organism>
<name>A0ABQ0FGA4_APOSI</name>
<feature type="region of interest" description="Disordered" evidence="2">
    <location>
        <begin position="966"/>
        <end position="990"/>
    </location>
</feature>
<dbReference type="InterPro" id="IPR039509">
    <property type="entry name" value="SPATA31"/>
</dbReference>
<sequence>MSLQPLEEETKRDDTSPDPKRSGCQLTAPGDLPGLAVTDPDTQVPKINLKLKGKRKQFGTSDQLLCVKIPEGDLSQKHSQLFWGLPSLHSESIVATLLVPVSSYSPDPRLVLFNGVCRAAAAPVLSHGLPALPQPQPLPLALVHPQPFPKVAPQPQALTEGKSQAHMQSPLPAMALPSLPCGSALQIPQTRTVSDVLNGKEPLRYHLLQNPQGGLWGLVPECQRYETAFGLPVHSFPLGGQPPQTYVSIPGSGLFHLSSEHQNNLDPYGPNTLISPWCFQPCNRTGVPEVMDAQLVPSGVSSHCYKYATPQCCVHWGNLCAEPRSGEPGHSESYCVKPQLRKDVAKNLGQILGKSPLDNPQVISGCYILNSLKAVPETEDGCACHSQTGLENGQLSISRKNSDQRHTRSILRLHVSRKYWQITMGRIPIEVCCSWLAEDASLLSAPLGKICCNTAIPEIPLLDRKTQKMLEAHLIRFRVSQQWGLPIKVMESIKFYILREAKTWPLPQSEIPLPLNSIPGLDLKSNFASPLRGRSSNLLHGDKLESTDSAHSTDHSLSLLHADTEGEEALSQSASSPVSDVSETVQTVEDDRPSNPDVSQNEAMLQSRPRQEQPIKEEVARSEPECEIPSSSAHLVTAENKQSVENHPKYLVTPNMLREILKAREMSVLLSGSDSSIKSESSAKQDEDESKSGSAVDTEQDPSRMSVPEEPPELHFKKQLLKELRSKLETQPQCQSEGLETESSFASDSFSSYSSSSSNSAPSADISIFRDIQGHIDSTGISADLWQEPGVFKRILKNFAPAEKRRALPFSRKENGRNDPQELETSEAGKKSQPIKEKSDKKEHPPDSYFRKKIGQFFQWLYSSKDSTRHRSEKDRALFLSCGPPEAHELMASLGKLLEDKLLCGQKSEFLEWSQKRTLPAHPELKGRPPNLGAVNEHHGEATRNCFCPQTAITPGPSRKLTLGRRRQHISFEHPSSTPESLNSVQAPLA</sequence>
<gene>
    <name evidence="4" type="ORF">APTSU1_001351100</name>
</gene>
<evidence type="ECO:0000256" key="2">
    <source>
        <dbReference type="SAM" id="MobiDB-lite"/>
    </source>
</evidence>
<evidence type="ECO:0000313" key="5">
    <source>
        <dbReference type="Proteomes" id="UP001623349"/>
    </source>
</evidence>
<feature type="region of interest" description="Disordered" evidence="2">
    <location>
        <begin position="565"/>
        <end position="642"/>
    </location>
</feature>
<dbReference type="PANTHER" id="PTHR21859">
    <property type="entry name" value="ACROSOME-SPECIFIC PROTEIN"/>
    <property type="match status" value="1"/>
</dbReference>
<feature type="compositionally biased region" description="Basic and acidic residues" evidence="2">
    <location>
        <begin position="712"/>
        <end position="728"/>
    </location>
</feature>
<feature type="region of interest" description="Disordered" evidence="2">
    <location>
        <begin position="670"/>
        <end position="763"/>
    </location>
</feature>
<feature type="region of interest" description="Disordered" evidence="2">
    <location>
        <begin position="1"/>
        <end position="41"/>
    </location>
</feature>
<dbReference type="PANTHER" id="PTHR21859:SF51">
    <property type="entry name" value="RIKEN CDNA 1700014D04 GENE"/>
    <property type="match status" value="1"/>
</dbReference>
<feature type="compositionally biased region" description="Low complexity" evidence="2">
    <location>
        <begin position="670"/>
        <end position="682"/>
    </location>
</feature>
<feature type="compositionally biased region" description="Polar residues" evidence="2">
    <location>
        <begin position="629"/>
        <end position="641"/>
    </location>
</feature>
<evidence type="ECO:0000313" key="4">
    <source>
        <dbReference type="EMBL" id="GAB1298275.1"/>
    </source>
</evidence>
<accession>A0ABQ0FGA4</accession>
<feature type="compositionally biased region" description="Low complexity" evidence="2">
    <location>
        <begin position="571"/>
        <end position="582"/>
    </location>
</feature>
<proteinExistence type="inferred from homology"/>
<protein>
    <recommendedName>
        <fullName evidence="3">SPATA31 domain-containing protein</fullName>
    </recommendedName>
</protein>
<evidence type="ECO:0000259" key="3">
    <source>
        <dbReference type="Pfam" id="PF14650"/>
    </source>
</evidence>
<feature type="domain" description="SPATA31" evidence="3">
    <location>
        <begin position="62"/>
        <end position="435"/>
    </location>
</feature>
<dbReference type="Pfam" id="PF14650">
    <property type="entry name" value="FAM75"/>
    <property type="match status" value="1"/>
</dbReference>
<comment type="caution">
    <text evidence="4">The sequence shown here is derived from an EMBL/GenBank/DDBJ whole genome shotgun (WGS) entry which is preliminary data.</text>
</comment>
<feature type="compositionally biased region" description="Basic and acidic residues" evidence="2">
    <location>
        <begin position="827"/>
        <end position="848"/>
    </location>
</feature>
<evidence type="ECO:0000256" key="1">
    <source>
        <dbReference type="ARBA" id="ARBA00035009"/>
    </source>
</evidence>
<keyword evidence="5" id="KW-1185">Reference proteome</keyword>
<feature type="region of interest" description="Disordered" evidence="2">
    <location>
        <begin position="807"/>
        <end position="848"/>
    </location>
</feature>
<dbReference type="EMBL" id="BAAFST010000013">
    <property type="protein sequence ID" value="GAB1298275.1"/>
    <property type="molecule type" value="Genomic_DNA"/>
</dbReference>
<reference evidence="4 5" key="1">
    <citation type="submission" date="2024-08" db="EMBL/GenBank/DDBJ databases">
        <title>The draft genome of Apodemus speciosus.</title>
        <authorList>
            <person name="Nabeshima K."/>
            <person name="Suzuki S."/>
            <person name="Onuma M."/>
        </authorList>
    </citation>
    <scope>NUCLEOTIDE SEQUENCE [LARGE SCALE GENOMIC DNA]</scope>
    <source>
        <strain evidence="4">IB14-021</strain>
    </source>
</reference>
<feature type="compositionally biased region" description="Basic and acidic residues" evidence="2">
    <location>
        <begin position="8"/>
        <end position="21"/>
    </location>
</feature>
<feature type="compositionally biased region" description="Polar residues" evidence="2">
    <location>
        <begin position="974"/>
        <end position="990"/>
    </location>
</feature>
<dbReference type="Proteomes" id="UP001623349">
    <property type="component" value="Unassembled WGS sequence"/>
</dbReference>